<feature type="transmembrane region" description="Helical" evidence="1">
    <location>
        <begin position="666"/>
        <end position="687"/>
    </location>
</feature>
<keyword evidence="1" id="KW-0472">Membrane</keyword>
<evidence type="ECO:0000313" key="2">
    <source>
        <dbReference type="EMBL" id="OQR88326.1"/>
    </source>
</evidence>
<evidence type="ECO:0008006" key="4">
    <source>
        <dbReference type="Google" id="ProtNLM"/>
    </source>
</evidence>
<accession>A0A1V9YRL8</accession>
<reference evidence="2 3" key="1">
    <citation type="journal article" date="2014" name="Genome Biol. Evol.">
        <title>The secreted proteins of Achlya hypogyna and Thraustotheca clavata identify the ancestral oomycete secretome and reveal gene acquisitions by horizontal gene transfer.</title>
        <authorList>
            <person name="Misner I."/>
            <person name="Blouin N."/>
            <person name="Leonard G."/>
            <person name="Richards T.A."/>
            <person name="Lane C.E."/>
        </authorList>
    </citation>
    <scope>NUCLEOTIDE SEQUENCE [LARGE SCALE GENOMIC DNA]</scope>
    <source>
        <strain evidence="2 3">ATCC 48635</strain>
    </source>
</reference>
<keyword evidence="1" id="KW-1133">Transmembrane helix</keyword>
<proteinExistence type="predicted"/>
<sequence length="822" mass="88809">MRSSRVASHVTVIHVAPHRDVIEVSALRGRQRVCLLTVLFLIGCLWNLLSPFKTWILAEYGFASQLETTTVTLNWDTVLNGRFLTQLYTNAGIPLAGPLVATRYVNVFIDFMAVPRSVVQWATAPSLSPFQRTGLVFDPSSMPLSGPYVVPVDSEASLAGVTEAQLCLRGFSLDAYLDEAGIKVEAADRVIWGASMFPRLPACLARRATLLADRKDVVALAAELAASHNLSGVSVAGGGLLYAPVTFLDGYLDLTGERSGLVTYHLYGRSPVATSELHVLSPIAAVAQFCTSVYVDPKTLQRNTSQCFQSEAAAAYPANYLGAALSSQSSPYLDNAAFTASTSTGLAKPYKYTNRKQAALADIEYVAPGNVSAWNHLFQQLVASVTAAPVDTTTALEELCLVGDGCVSSCMNASASGGTTVTYRRSGVCEAAVDTVAHGLADVFVDMKCFGLGTGSSSIQVTYMSKDGVRHTATATNTASPVAIVACFIGGRAPQTDYPSALMDMLTQGTQASMAVTLANGSEAIILNFIALVSLVGYGYFCWRTAQLLFRVLRWFLRTKGVSMQVRYSIVNCSIGSIVWRRHSTAMWLVGFVSFLSWHIGAASMRCSWAAHVADLRHDAEYGCSIDSLGHVASAGAWLRLVSYAWVFFALTALDRLPGITVCARGYMVATVVLGLLPLVLLAFVVAEVCKLRLLIPGLAWLHNYLFLALVWGAVLAGVRCVPLSPLLAPCMSFVAVRLQSIDTESPWHALVGPEFWIDAAFCHPVPVKYVPLSLLMEMANIDVGKVVDHAYYPAGLATRQQLHHPDWIHDQWEYFVCLPHE</sequence>
<gene>
    <name evidence="2" type="ORF">ACHHYP_06878</name>
</gene>
<name>A0A1V9YRL8_ACHHY</name>
<feature type="transmembrane region" description="Helical" evidence="1">
    <location>
        <begin position="699"/>
        <end position="719"/>
    </location>
</feature>
<organism evidence="2 3">
    <name type="scientific">Achlya hypogyna</name>
    <name type="common">Oomycete</name>
    <name type="synonym">Protoachlya hypogyna</name>
    <dbReference type="NCBI Taxonomy" id="1202772"/>
    <lineage>
        <taxon>Eukaryota</taxon>
        <taxon>Sar</taxon>
        <taxon>Stramenopiles</taxon>
        <taxon>Oomycota</taxon>
        <taxon>Saprolegniomycetes</taxon>
        <taxon>Saprolegniales</taxon>
        <taxon>Achlyaceae</taxon>
        <taxon>Achlya</taxon>
    </lineage>
</organism>
<comment type="caution">
    <text evidence="2">The sequence shown here is derived from an EMBL/GenBank/DDBJ whole genome shotgun (WGS) entry which is preliminary data.</text>
</comment>
<feature type="transmembrane region" description="Helical" evidence="1">
    <location>
        <begin position="637"/>
        <end position="654"/>
    </location>
</feature>
<feature type="transmembrane region" description="Helical" evidence="1">
    <location>
        <begin position="33"/>
        <end position="49"/>
    </location>
</feature>
<protein>
    <recommendedName>
        <fullName evidence="4">Transmembrane protein</fullName>
    </recommendedName>
</protein>
<keyword evidence="3" id="KW-1185">Reference proteome</keyword>
<evidence type="ECO:0000256" key="1">
    <source>
        <dbReference type="SAM" id="Phobius"/>
    </source>
</evidence>
<dbReference type="EMBL" id="JNBR01001384">
    <property type="protein sequence ID" value="OQR88326.1"/>
    <property type="molecule type" value="Genomic_DNA"/>
</dbReference>
<dbReference type="Proteomes" id="UP000243579">
    <property type="component" value="Unassembled WGS sequence"/>
</dbReference>
<keyword evidence="1" id="KW-0812">Transmembrane</keyword>
<dbReference type="OrthoDB" id="76365at2759"/>
<feature type="transmembrane region" description="Helical" evidence="1">
    <location>
        <begin position="524"/>
        <end position="543"/>
    </location>
</feature>
<dbReference type="AlphaFoldDB" id="A0A1V9YRL8"/>
<evidence type="ECO:0000313" key="3">
    <source>
        <dbReference type="Proteomes" id="UP000243579"/>
    </source>
</evidence>